<feature type="binding site" evidence="8">
    <location>
        <position position="114"/>
    </location>
    <ligand>
        <name>Fe cation</name>
        <dbReference type="ChEBI" id="CHEBI:24875"/>
    </ligand>
</feature>
<evidence type="ECO:0000256" key="8">
    <source>
        <dbReference type="HAMAP-Rule" id="MF_01445"/>
    </source>
</evidence>
<dbReference type="PANTHER" id="PTHR11735:SF6">
    <property type="entry name" value="TRNA N6-ADENOSINE THREONYLCARBAMOYLTRANSFERASE, MITOCHONDRIAL"/>
    <property type="match status" value="1"/>
</dbReference>
<dbReference type="FunFam" id="3.30.420.40:FF:000040">
    <property type="entry name" value="tRNA N6-adenosine threonylcarbamoyltransferase"/>
    <property type="match status" value="1"/>
</dbReference>
<dbReference type="EMBL" id="MGES01000029">
    <property type="protein sequence ID" value="OGL88745.1"/>
    <property type="molecule type" value="Genomic_DNA"/>
</dbReference>
<dbReference type="InterPro" id="IPR043129">
    <property type="entry name" value="ATPase_NBD"/>
</dbReference>
<dbReference type="InterPro" id="IPR000905">
    <property type="entry name" value="Gcp-like_dom"/>
</dbReference>
<comment type="subcellular location">
    <subcellularLocation>
        <location evidence="8">Cytoplasm</location>
    </subcellularLocation>
</comment>
<dbReference type="STRING" id="1802410.A3H75_02840"/>
<evidence type="ECO:0000256" key="6">
    <source>
        <dbReference type="ARBA" id="ARBA00023315"/>
    </source>
</evidence>
<dbReference type="PANTHER" id="PTHR11735">
    <property type="entry name" value="TRNA N6-ADENOSINE THREONYLCARBAMOYLTRANSFERASE"/>
    <property type="match status" value="1"/>
</dbReference>
<proteinExistence type="inferred from homology"/>
<organism evidence="10 11">
    <name type="scientific">Candidatus Uhrbacteria bacterium RIFCSPLOWO2_02_FULL_51_9</name>
    <dbReference type="NCBI Taxonomy" id="1802410"/>
    <lineage>
        <taxon>Bacteria</taxon>
        <taxon>Candidatus Uhriibacteriota</taxon>
    </lineage>
</organism>
<comment type="cofactor">
    <cofactor evidence="8">
        <name>Fe(2+)</name>
        <dbReference type="ChEBI" id="CHEBI:29033"/>
    </cofactor>
    <text evidence="8">Binds 1 Fe(2+) ion per subunit.</text>
</comment>
<dbReference type="SUPFAM" id="SSF53067">
    <property type="entry name" value="Actin-like ATPase domain"/>
    <property type="match status" value="2"/>
</dbReference>
<keyword evidence="4 8" id="KW-0479">Metal-binding</keyword>
<comment type="caution">
    <text evidence="8">Lacks conserved residue(s) required for the propagation of feature annotation.</text>
</comment>
<evidence type="ECO:0000313" key="11">
    <source>
        <dbReference type="Proteomes" id="UP000176678"/>
    </source>
</evidence>
<dbReference type="Proteomes" id="UP000176678">
    <property type="component" value="Unassembled WGS sequence"/>
</dbReference>
<comment type="catalytic activity">
    <reaction evidence="7 8">
        <text>L-threonylcarbamoyladenylate + adenosine(37) in tRNA = N(6)-L-threonylcarbamoyladenosine(37) in tRNA + AMP + H(+)</text>
        <dbReference type="Rhea" id="RHEA:37059"/>
        <dbReference type="Rhea" id="RHEA-COMP:10162"/>
        <dbReference type="Rhea" id="RHEA-COMP:10163"/>
        <dbReference type="ChEBI" id="CHEBI:15378"/>
        <dbReference type="ChEBI" id="CHEBI:73682"/>
        <dbReference type="ChEBI" id="CHEBI:74411"/>
        <dbReference type="ChEBI" id="CHEBI:74418"/>
        <dbReference type="ChEBI" id="CHEBI:456215"/>
        <dbReference type="EC" id="2.3.1.234"/>
    </reaction>
</comment>
<feature type="binding site" evidence="8">
    <location>
        <position position="331"/>
    </location>
    <ligand>
        <name>Fe cation</name>
        <dbReference type="ChEBI" id="CHEBI:24875"/>
    </ligand>
</feature>
<dbReference type="Pfam" id="PF00814">
    <property type="entry name" value="TsaD"/>
    <property type="match status" value="1"/>
</dbReference>
<evidence type="ECO:0000256" key="7">
    <source>
        <dbReference type="ARBA" id="ARBA00048117"/>
    </source>
</evidence>
<keyword evidence="5 8" id="KW-0408">Iron</keyword>
<keyword evidence="1 8" id="KW-0963">Cytoplasm</keyword>
<dbReference type="InterPro" id="IPR022450">
    <property type="entry name" value="TsaD"/>
</dbReference>
<feature type="binding site" evidence="8">
    <location>
        <position position="167"/>
    </location>
    <ligand>
        <name>substrate</name>
    </ligand>
</feature>
<keyword evidence="6 8" id="KW-0012">Acyltransferase</keyword>
<dbReference type="InterPro" id="IPR017861">
    <property type="entry name" value="KAE1/TsaD"/>
</dbReference>
<evidence type="ECO:0000256" key="1">
    <source>
        <dbReference type="ARBA" id="ARBA00022490"/>
    </source>
</evidence>
<name>A0A1F7VE59_9BACT</name>
<reference evidence="10 11" key="1">
    <citation type="journal article" date="2016" name="Nat. Commun.">
        <title>Thousands of microbial genomes shed light on interconnected biogeochemical processes in an aquifer system.</title>
        <authorList>
            <person name="Anantharaman K."/>
            <person name="Brown C.T."/>
            <person name="Hug L.A."/>
            <person name="Sharon I."/>
            <person name="Castelle C.J."/>
            <person name="Probst A.J."/>
            <person name="Thomas B.C."/>
            <person name="Singh A."/>
            <person name="Wilkins M.J."/>
            <person name="Karaoz U."/>
            <person name="Brodie E.L."/>
            <person name="Williams K.H."/>
            <person name="Hubbard S.S."/>
            <person name="Banfield J.F."/>
        </authorList>
    </citation>
    <scope>NUCLEOTIDE SEQUENCE [LARGE SCALE GENOMIC DNA]</scope>
</reference>
<comment type="caution">
    <text evidence="10">The sequence shown here is derived from an EMBL/GenBank/DDBJ whole genome shotgun (WGS) entry which is preliminary data.</text>
</comment>
<keyword evidence="2 8" id="KW-0808">Transferase</keyword>
<gene>
    <name evidence="8" type="primary">tsaD</name>
    <name evidence="10" type="ORF">A3H75_02840</name>
</gene>
<feature type="domain" description="Gcp-like" evidence="9">
    <location>
        <begin position="28"/>
        <end position="337"/>
    </location>
</feature>
<protein>
    <recommendedName>
        <fullName evidence="8">tRNA N6-adenosine threonylcarbamoyltransferase</fullName>
        <ecNumber evidence="8">2.3.1.234</ecNumber>
    </recommendedName>
    <alternativeName>
        <fullName evidence="8">N6-L-threonylcarbamoyladenine synthase</fullName>
        <shortName evidence="8">t(6)A synthase</shortName>
    </alternativeName>
    <alternativeName>
        <fullName evidence="8">t(6)A37 threonylcarbamoyladenosine biosynthesis protein TsaD</fullName>
    </alternativeName>
    <alternativeName>
        <fullName evidence="8">tRNA threonylcarbamoyladenosine biosynthesis protein TsaD</fullName>
    </alternativeName>
</protein>
<dbReference type="PRINTS" id="PR00789">
    <property type="entry name" value="OSIALOPTASE"/>
</dbReference>
<evidence type="ECO:0000256" key="4">
    <source>
        <dbReference type="ARBA" id="ARBA00022723"/>
    </source>
</evidence>
<evidence type="ECO:0000256" key="3">
    <source>
        <dbReference type="ARBA" id="ARBA00022694"/>
    </source>
</evidence>
<evidence type="ECO:0000259" key="9">
    <source>
        <dbReference type="Pfam" id="PF00814"/>
    </source>
</evidence>
<accession>A0A1F7VE59</accession>
<dbReference type="HAMAP" id="MF_01445">
    <property type="entry name" value="TsaD"/>
    <property type="match status" value="1"/>
</dbReference>
<feature type="binding site" evidence="8">
    <location>
        <position position="180"/>
    </location>
    <ligand>
        <name>substrate</name>
    </ligand>
</feature>
<dbReference type="AlphaFoldDB" id="A0A1F7VE59"/>
<dbReference type="EC" id="2.3.1.234" evidence="8"/>
<dbReference type="GO" id="GO:0061711">
    <property type="term" value="F:tRNA N(6)-L-threonylcarbamoyladenine synthase activity"/>
    <property type="evidence" value="ECO:0007669"/>
    <property type="project" value="UniProtKB-EC"/>
</dbReference>
<feature type="binding site" evidence="8">
    <location>
        <begin position="134"/>
        <end position="138"/>
    </location>
    <ligand>
        <name>substrate</name>
    </ligand>
</feature>
<dbReference type="NCBIfam" id="TIGR00329">
    <property type="entry name" value="gcp_kae1"/>
    <property type="match status" value="1"/>
</dbReference>
<dbReference type="GO" id="GO:0005506">
    <property type="term" value="F:iron ion binding"/>
    <property type="evidence" value="ECO:0007669"/>
    <property type="project" value="UniProtKB-UniRule"/>
</dbReference>
<sequence length="364" mass="39483">MKILGIETSCDDTAAALIEARSPGYFRIIAERRSSQIDIHKQYGGVVPELAARAHAELVMPLITEVLAGKKPDVIAVTAGPGLITALMVGVQTAASLSYAWDVPLVAVNHIEGHIYGNWLAPKQKIVFPALALIVSGGHTELILMRDHGHYKLIGKTRDDAAGECFDKVGKLLGFEYPGGPKIAQEAAAGNAATISFPRPMINSPDFDFSFAGLKTAALYWLREYAQTVISSERSESRNLIGEIPRLRPDYVGTPLGMTLTRHFCASFEQAIVDVLVAKTLRAVKEYQPKTVLLGGGVAANTRLRTTLTKTVSTVYPKVALTLPPLFATVDNALMIAVAGYFHAKRTDFTSWKKISAQPNWRIA</sequence>
<evidence type="ECO:0000256" key="5">
    <source>
        <dbReference type="ARBA" id="ARBA00023004"/>
    </source>
</evidence>
<feature type="binding site" evidence="8">
    <location>
        <position position="110"/>
    </location>
    <ligand>
        <name>Fe cation</name>
        <dbReference type="ChEBI" id="CHEBI:24875"/>
    </ligand>
</feature>
<evidence type="ECO:0000313" key="10">
    <source>
        <dbReference type="EMBL" id="OGL88745.1"/>
    </source>
</evidence>
<evidence type="ECO:0000256" key="2">
    <source>
        <dbReference type="ARBA" id="ARBA00022679"/>
    </source>
</evidence>
<comment type="function">
    <text evidence="8">Required for the formation of a threonylcarbamoyl group on adenosine at position 37 (t(6)A37) in tRNAs that read codons beginning with adenine. Is involved in the transfer of the threonylcarbamoyl moiety of threonylcarbamoyl-AMP (TC-AMP) to the N6 group of A37, together with TsaE and TsaB. TsaD likely plays a direct catalytic role in this reaction.</text>
</comment>
<dbReference type="GO" id="GO:0002949">
    <property type="term" value="P:tRNA threonylcarbamoyladenosine modification"/>
    <property type="evidence" value="ECO:0007669"/>
    <property type="project" value="UniProtKB-UniRule"/>
</dbReference>
<comment type="similarity">
    <text evidence="8">Belongs to the KAE1 / TsaD family.</text>
</comment>
<keyword evidence="3 8" id="KW-0819">tRNA processing</keyword>
<feature type="binding site" evidence="8">
    <location>
        <position position="301"/>
    </location>
    <ligand>
        <name>substrate</name>
    </ligand>
</feature>
<dbReference type="Gene3D" id="3.30.420.40">
    <property type="match status" value="2"/>
</dbReference>
<dbReference type="GO" id="GO:0005737">
    <property type="term" value="C:cytoplasm"/>
    <property type="evidence" value="ECO:0007669"/>
    <property type="project" value="UniProtKB-SubCell"/>
</dbReference>